<feature type="compositionally biased region" description="Polar residues" evidence="1">
    <location>
        <begin position="23"/>
        <end position="36"/>
    </location>
</feature>
<protein>
    <submittedName>
        <fullName evidence="2">Uncharacterized protein</fullName>
    </submittedName>
</protein>
<feature type="region of interest" description="Disordered" evidence="1">
    <location>
        <begin position="16"/>
        <end position="75"/>
    </location>
</feature>
<accession>A0AAW1PZG4</accession>
<evidence type="ECO:0000313" key="2">
    <source>
        <dbReference type="EMBL" id="KAK9813477.1"/>
    </source>
</evidence>
<sequence>MGKLARNMAAFLKCGDRRVPEVPSNTSAEESSSGRDSPTISNTSRSTSSKSSFVRKMAARRGEVDLEQSFPAERSEDAAVQERFFERLAIRFSFATSRDFREELLWEAAAMDGYLAYECGIAAAVCR</sequence>
<dbReference type="AlphaFoldDB" id="A0AAW1PZG4"/>
<keyword evidence="3" id="KW-1185">Reference proteome</keyword>
<gene>
    <name evidence="2" type="ORF">WJX73_001333</name>
</gene>
<comment type="caution">
    <text evidence="2">The sequence shown here is derived from an EMBL/GenBank/DDBJ whole genome shotgun (WGS) entry which is preliminary data.</text>
</comment>
<organism evidence="2 3">
    <name type="scientific">Symbiochloris irregularis</name>
    <dbReference type="NCBI Taxonomy" id="706552"/>
    <lineage>
        <taxon>Eukaryota</taxon>
        <taxon>Viridiplantae</taxon>
        <taxon>Chlorophyta</taxon>
        <taxon>core chlorophytes</taxon>
        <taxon>Trebouxiophyceae</taxon>
        <taxon>Trebouxiales</taxon>
        <taxon>Trebouxiaceae</taxon>
        <taxon>Symbiochloris</taxon>
    </lineage>
</organism>
<name>A0AAW1PZG4_9CHLO</name>
<dbReference type="Proteomes" id="UP001465755">
    <property type="component" value="Unassembled WGS sequence"/>
</dbReference>
<feature type="compositionally biased region" description="Low complexity" evidence="1">
    <location>
        <begin position="37"/>
        <end position="52"/>
    </location>
</feature>
<proteinExistence type="predicted"/>
<reference evidence="2 3" key="1">
    <citation type="journal article" date="2024" name="Nat. Commun.">
        <title>Phylogenomics reveals the evolutionary origins of lichenization in chlorophyte algae.</title>
        <authorList>
            <person name="Puginier C."/>
            <person name="Libourel C."/>
            <person name="Otte J."/>
            <person name="Skaloud P."/>
            <person name="Haon M."/>
            <person name="Grisel S."/>
            <person name="Petersen M."/>
            <person name="Berrin J.G."/>
            <person name="Delaux P.M."/>
            <person name="Dal Grande F."/>
            <person name="Keller J."/>
        </authorList>
    </citation>
    <scope>NUCLEOTIDE SEQUENCE [LARGE SCALE GENOMIC DNA]</scope>
    <source>
        <strain evidence="2 3">SAG 2036</strain>
    </source>
</reference>
<evidence type="ECO:0000313" key="3">
    <source>
        <dbReference type="Proteomes" id="UP001465755"/>
    </source>
</evidence>
<dbReference type="EMBL" id="JALJOQ010000004">
    <property type="protein sequence ID" value="KAK9813477.1"/>
    <property type="molecule type" value="Genomic_DNA"/>
</dbReference>
<evidence type="ECO:0000256" key="1">
    <source>
        <dbReference type="SAM" id="MobiDB-lite"/>
    </source>
</evidence>